<keyword evidence="3" id="KW-1185">Reference proteome</keyword>
<evidence type="ECO:0000313" key="3">
    <source>
        <dbReference type="Proteomes" id="UP001529180"/>
    </source>
</evidence>
<accession>A0ABT6GGE2</accession>
<feature type="region of interest" description="Disordered" evidence="1">
    <location>
        <begin position="1"/>
        <end position="84"/>
    </location>
</feature>
<gene>
    <name evidence="2" type="ORF">P7680_19235</name>
</gene>
<proteinExistence type="predicted"/>
<feature type="region of interest" description="Disordered" evidence="1">
    <location>
        <begin position="199"/>
        <end position="298"/>
    </location>
</feature>
<comment type="caution">
    <text evidence="2">The sequence shown here is derived from an EMBL/GenBank/DDBJ whole genome shotgun (WGS) entry which is preliminary data.</text>
</comment>
<reference evidence="2 3" key="1">
    <citation type="submission" date="2023-03" db="EMBL/GenBank/DDBJ databases">
        <title>Strain FZY0004 represents a novel species in the genus Thalassospira isolated from seawater.</title>
        <authorList>
            <person name="Fu Z.-Y."/>
        </authorList>
    </citation>
    <scope>NUCLEOTIDE SEQUENCE [LARGE SCALE GENOMIC DNA]</scope>
    <source>
        <strain evidence="2 3">FZY0004</strain>
    </source>
</reference>
<name>A0ABT6GGE2_9PROT</name>
<feature type="compositionally biased region" description="Polar residues" evidence="1">
    <location>
        <begin position="202"/>
        <end position="216"/>
    </location>
</feature>
<feature type="compositionally biased region" description="Gly residues" evidence="1">
    <location>
        <begin position="287"/>
        <end position="298"/>
    </location>
</feature>
<evidence type="ECO:0000313" key="2">
    <source>
        <dbReference type="EMBL" id="MDG4721148.1"/>
    </source>
</evidence>
<dbReference type="RefSeq" id="WP_278006950.1">
    <property type="nucleotide sequence ID" value="NZ_JARSBO010000010.1"/>
</dbReference>
<dbReference type="EMBL" id="JARSBO010000010">
    <property type="protein sequence ID" value="MDG4721148.1"/>
    <property type="molecule type" value="Genomic_DNA"/>
</dbReference>
<organism evidence="2 3">
    <name type="scientific">Thalassospira aquimaris</name>
    <dbReference type="NCBI Taxonomy" id="3037796"/>
    <lineage>
        <taxon>Bacteria</taxon>
        <taxon>Pseudomonadati</taxon>
        <taxon>Pseudomonadota</taxon>
        <taxon>Alphaproteobacteria</taxon>
        <taxon>Rhodospirillales</taxon>
        <taxon>Thalassospiraceae</taxon>
        <taxon>Thalassospira</taxon>
    </lineage>
</organism>
<dbReference type="Proteomes" id="UP001529180">
    <property type="component" value="Unassembled WGS sequence"/>
</dbReference>
<evidence type="ECO:0000256" key="1">
    <source>
        <dbReference type="SAM" id="MobiDB-lite"/>
    </source>
</evidence>
<sequence>MNEMATSDEDIYAKPGSLRRGSNNSALGFYSRGVQETEAPQVDDYSSAPVTDDQVLLPSAGDQQDDNNTDYDTDGYSGGAGLDNPRFIDVDPSVKTLTRVASLAAPTPIGLAAGIANAGINVNNLNWANAQREALGLEKLGSWETLKAAAGFSDYADGKVGAVDIDGRQYSVNKGGAVVNERTGLTAAEALARQAASRAYGTVSSTGNDSDGSTAFGTRDDPRAGRSYNSDFSSISNGGNGSNGNSRSDNGGNSGRDPNATDTPSGVSAAEGYGQMADSMRGSGNTNLGGGGGNDSGGGSSRVICTELYRQGLISREDWLRDLRYTSEHLSRQHVNGYHAWAIPTVRLMRKSRKWTAVWRVIGQARANQIAYIMGDRAKPDCFGVAAKIILEGFCWAIGHFVGERDAEAELSDRKGAN</sequence>
<feature type="compositionally biased region" description="Acidic residues" evidence="1">
    <location>
        <begin position="63"/>
        <end position="73"/>
    </location>
</feature>
<feature type="compositionally biased region" description="Acidic residues" evidence="1">
    <location>
        <begin position="1"/>
        <end position="10"/>
    </location>
</feature>
<protein>
    <submittedName>
        <fullName evidence="2">Uncharacterized protein</fullName>
    </submittedName>
</protein>
<feature type="compositionally biased region" description="Low complexity" evidence="1">
    <location>
        <begin position="229"/>
        <end position="251"/>
    </location>
</feature>